<dbReference type="Gene3D" id="3.40.50.1400">
    <property type="match status" value="1"/>
</dbReference>
<sequence length="136" mass="14791">MVTDDHSATPNSAETTAVVVVDHGSRRQEANDMLNEFVELYRRQSGRGMVEGAHMELASPTISDAISKCADAGAKHIIIAPYFLSRGRHIQEDIPKMVEEAAGQHPGITCKIAKPIGIDSLMADLIEKRVQDAHTT</sequence>
<organism evidence="3 4">
    <name type="scientific">Apatococcus fuscideae</name>
    <dbReference type="NCBI Taxonomy" id="2026836"/>
    <lineage>
        <taxon>Eukaryota</taxon>
        <taxon>Viridiplantae</taxon>
        <taxon>Chlorophyta</taxon>
        <taxon>core chlorophytes</taxon>
        <taxon>Trebouxiophyceae</taxon>
        <taxon>Chlorellales</taxon>
        <taxon>Chlorellaceae</taxon>
        <taxon>Apatococcus</taxon>
    </lineage>
</organism>
<evidence type="ECO:0000313" key="4">
    <source>
        <dbReference type="Proteomes" id="UP001485043"/>
    </source>
</evidence>
<dbReference type="EMBL" id="JALJOV010000250">
    <property type="protein sequence ID" value="KAK9865428.1"/>
    <property type="molecule type" value="Genomic_DNA"/>
</dbReference>
<accession>A0AAW1T938</accession>
<dbReference type="PANTHER" id="PTHR33542:SF3">
    <property type="entry name" value="SIROHYDROCHLORIN FERROCHELATASE, CHLOROPLASTIC"/>
    <property type="match status" value="1"/>
</dbReference>
<evidence type="ECO:0008006" key="5">
    <source>
        <dbReference type="Google" id="ProtNLM"/>
    </source>
</evidence>
<dbReference type="SUPFAM" id="SSF53800">
    <property type="entry name" value="Chelatase"/>
    <property type="match status" value="1"/>
</dbReference>
<evidence type="ECO:0000256" key="2">
    <source>
        <dbReference type="ARBA" id="ARBA00023239"/>
    </source>
</evidence>
<keyword evidence="4" id="KW-1185">Reference proteome</keyword>
<dbReference type="InterPro" id="IPR002762">
    <property type="entry name" value="CbiX-like"/>
</dbReference>
<evidence type="ECO:0000313" key="3">
    <source>
        <dbReference type="EMBL" id="KAK9865428.1"/>
    </source>
</evidence>
<evidence type="ECO:0000256" key="1">
    <source>
        <dbReference type="ARBA" id="ARBA00022723"/>
    </source>
</evidence>
<dbReference type="CDD" id="cd03416">
    <property type="entry name" value="CbiX_SirB_N"/>
    <property type="match status" value="1"/>
</dbReference>
<comment type="caution">
    <text evidence="3">The sequence shown here is derived from an EMBL/GenBank/DDBJ whole genome shotgun (WGS) entry which is preliminary data.</text>
</comment>
<protein>
    <recommendedName>
        <fullName evidence="5">Sirohydrochlorin cobaltochelatase</fullName>
    </recommendedName>
</protein>
<name>A0AAW1T938_9CHLO</name>
<proteinExistence type="predicted"/>
<dbReference type="GO" id="GO:0046872">
    <property type="term" value="F:metal ion binding"/>
    <property type="evidence" value="ECO:0007669"/>
    <property type="project" value="UniProtKB-KW"/>
</dbReference>
<dbReference type="InterPro" id="IPR050963">
    <property type="entry name" value="Sirohydro_Cobaltochel/CbiX"/>
</dbReference>
<dbReference type="Proteomes" id="UP001485043">
    <property type="component" value="Unassembled WGS sequence"/>
</dbReference>
<gene>
    <name evidence="3" type="ORF">WJX84_006583</name>
</gene>
<keyword evidence="1" id="KW-0479">Metal-binding</keyword>
<reference evidence="3 4" key="1">
    <citation type="journal article" date="2024" name="Nat. Commun.">
        <title>Phylogenomics reveals the evolutionary origins of lichenization in chlorophyte algae.</title>
        <authorList>
            <person name="Puginier C."/>
            <person name="Libourel C."/>
            <person name="Otte J."/>
            <person name="Skaloud P."/>
            <person name="Haon M."/>
            <person name="Grisel S."/>
            <person name="Petersen M."/>
            <person name="Berrin J.G."/>
            <person name="Delaux P.M."/>
            <person name="Dal Grande F."/>
            <person name="Keller J."/>
        </authorList>
    </citation>
    <scope>NUCLEOTIDE SEQUENCE [LARGE SCALE GENOMIC DNA]</scope>
    <source>
        <strain evidence="3 4">SAG 2523</strain>
    </source>
</reference>
<dbReference type="GO" id="GO:0016829">
    <property type="term" value="F:lyase activity"/>
    <property type="evidence" value="ECO:0007669"/>
    <property type="project" value="UniProtKB-KW"/>
</dbReference>
<dbReference type="AlphaFoldDB" id="A0AAW1T938"/>
<dbReference type="Pfam" id="PF01903">
    <property type="entry name" value="CbiX"/>
    <property type="match status" value="1"/>
</dbReference>
<dbReference type="PANTHER" id="PTHR33542">
    <property type="entry name" value="SIROHYDROCHLORIN FERROCHELATASE, CHLOROPLASTIC"/>
    <property type="match status" value="1"/>
</dbReference>
<keyword evidence="2" id="KW-0456">Lyase</keyword>